<comment type="caution">
    <text evidence="6">The sequence shown here is derived from an EMBL/GenBank/DDBJ whole genome shotgun (WGS) entry which is preliminary data.</text>
</comment>
<dbReference type="InterPro" id="IPR029044">
    <property type="entry name" value="Nucleotide-diphossugar_trans"/>
</dbReference>
<keyword evidence="4" id="KW-1133">Transmembrane helix</keyword>
<sequence length="377" mass="43318">MITIFWISFMFILYTYAGFPLTLWLLAAFKRSGHEVDEGFYPAISLVIPAYNEEKIIEEKIKNSLSLEYPEDKFQIVVISDGSTDKIGQIVKRHENSRLKFISYAERFGKLEAIKNSIGAFSGDVLIFTDADVILEKNALLNIVKPFKEKLTGAVSANLEYSAPGNFFNFRNLYWKIEQSVRMNEAKLGVLCFVAGPFWAARKDLMAFDVPAHAAFDAVIPMGIVRQGYFVTAVPDARAVTLPYACAKEDFKALSRTVNRGFQAILYNKSLLNFFKYPLISFCLIWHKLMRWPMPFFLFALFLSSIALSSDIFYRYMFMGQVIFYAFAAIGFLVPRARKVIFFLLPFYVCLNLAASFTGLWQSIFNKRLTFWQTRRI</sequence>
<proteinExistence type="inferred from homology"/>
<dbReference type="SUPFAM" id="SSF53448">
    <property type="entry name" value="Nucleotide-diphospho-sugar transferases"/>
    <property type="match status" value="1"/>
</dbReference>
<feature type="transmembrane region" description="Helical" evidence="4">
    <location>
        <begin position="6"/>
        <end position="27"/>
    </location>
</feature>
<keyword evidence="3" id="KW-0808">Transferase</keyword>
<dbReference type="AlphaFoldDB" id="A0A2J0LFA0"/>
<gene>
    <name evidence="6" type="ORF">COW11_02885</name>
</gene>
<evidence type="ECO:0000259" key="5">
    <source>
        <dbReference type="Pfam" id="PF00535"/>
    </source>
</evidence>
<dbReference type="InterPro" id="IPR001173">
    <property type="entry name" value="Glyco_trans_2-like"/>
</dbReference>
<dbReference type="PANTHER" id="PTHR43630:SF1">
    <property type="entry name" value="POLY-BETA-1,6-N-ACETYL-D-GLUCOSAMINE SYNTHASE"/>
    <property type="match status" value="1"/>
</dbReference>
<evidence type="ECO:0000313" key="7">
    <source>
        <dbReference type="Proteomes" id="UP000231267"/>
    </source>
</evidence>
<feature type="transmembrane region" description="Helical" evidence="4">
    <location>
        <begin position="313"/>
        <end position="334"/>
    </location>
</feature>
<comment type="similarity">
    <text evidence="1">Belongs to the glycosyltransferase 2 family.</text>
</comment>
<dbReference type="PANTHER" id="PTHR43630">
    <property type="entry name" value="POLY-BETA-1,6-N-ACETYL-D-GLUCOSAMINE SYNTHASE"/>
    <property type="match status" value="1"/>
</dbReference>
<feature type="transmembrane region" description="Helical" evidence="4">
    <location>
        <begin position="289"/>
        <end position="307"/>
    </location>
</feature>
<dbReference type="Gene3D" id="3.90.550.10">
    <property type="entry name" value="Spore Coat Polysaccharide Biosynthesis Protein SpsA, Chain A"/>
    <property type="match status" value="1"/>
</dbReference>
<protein>
    <recommendedName>
        <fullName evidence="5">Glycosyltransferase 2-like domain-containing protein</fullName>
    </recommendedName>
</protein>
<accession>A0A2J0LFA0</accession>
<reference evidence="6 7" key="1">
    <citation type="submission" date="2017-09" db="EMBL/GenBank/DDBJ databases">
        <title>Depth-based differentiation of microbial function through sediment-hosted aquifers and enrichment of novel symbionts in the deep terrestrial subsurface.</title>
        <authorList>
            <person name="Probst A.J."/>
            <person name="Ladd B."/>
            <person name="Jarett J.K."/>
            <person name="Geller-Mcgrath D.E."/>
            <person name="Sieber C.M."/>
            <person name="Emerson J.B."/>
            <person name="Anantharaman K."/>
            <person name="Thomas B.C."/>
            <person name="Malmstrom R."/>
            <person name="Stieglmeier M."/>
            <person name="Klingl A."/>
            <person name="Woyke T."/>
            <person name="Ryan C.M."/>
            <person name="Banfield J.F."/>
        </authorList>
    </citation>
    <scope>NUCLEOTIDE SEQUENCE [LARGE SCALE GENOMIC DNA]</scope>
    <source>
        <strain evidence="6">CG12_big_fil_rev_8_21_14_0_65_43_15</strain>
    </source>
</reference>
<evidence type="ECO:0000256" key="1">
    <source>
        <dbReference type="ARBA" id="ARBA00006739"/>
    </source>
</evidence>
<evidence type="ECO:0000313" key="6">
    <source>
        <dbReference type="EMBL" id="PIW66521.1"/>
    </source>
</evidence>
<evidence type="ECO:0000256" key="2">
    <source>
        <dbReference type="ARBA" id="ARBA00022676"/>
    </source>
</evidence>
<feature type="domain" description="Glycosyltransferase 2-like" evidence="5">
    <location>
        <begin position="45"/>
        <end position="205"/>
    </location>
</feature>
<dbReference type="GO" id="GO:0016757">
    <property type="term" value="F:glycosyltransferase activity"/>
    <property type="evidence" value="ECO:0007669"/>
    <property type="project" value="UniProtKB-KW"/>
</dbReference>
<evidence type="ECO:0000256" key="3">
    <source>
        <dbReference type="ARBA" id="ARBA00022679"/>
    </source>
</evidence>
<feature type="transmembrane region" description="Helical" evidence="4">
    <location>
        <begin position="341"/>
        <end position="361"/>
    </location>
</feature>
<dbReference type="Pfam" id="PF00535">
    <property type="entry name" value="Glycos_transf_2"/>
    <property type="match status" value="1"/>
</dbReference>
<evidence type="ECO:0000256" key="4">
    <source>
        <dbReference type="SAM" id="Phobius"/>
    </source>
</evidence>
<organism evidence="6 7">
    <name type="scientific">Candidatus Taenaricola geysiri</name>
    <dbReference type="NCBI Taxonomy" id="1974752"/>
    <lineage>
        <taxon>Bacteria</taxon>
        <taxon>Pseudomonadati</taxon>
        <taxon>Candidatus Omnitrophota</taxon>
        <taxon>Candidatus Taenaricola</taxon>
    </lineage>
</organism>
<dbReference type="Proteomes" id="UP000231267">
    <property type="component" value="Unassembled WGS sequence"/>
</dbReference>
<keyword evidence="2" id="KW-0328">Glycosyltransferase</keyword>
<dbReference type="EMBL" id="PFGP01000065">
    <property type="protein sequence ID" value="PIW66521.1"/>
    <property type="molecule type" value="Genomic_DNA"/>
</dbReference>
<keyword evidence="4" id="KW-0812">Transmembrane</keyword>
<name>A0A2J0LFA0_9BACT</name>
<keyword evidence="4" id="KW-0472">Membrane</keyword>